<keyword evidence="2" id="KW-0570">Pentose shunt</keyword>
<evidence type="ECO:0000256" key="2">
    <source>
        <dbReference type="RuleBase" id="RU000501"/>
    </source>
</evidence>
<organism evidence="3 4">
    <name type="scientific">Podospora appendiculata</name>
    <dbReference type="NCBI Taxonomy" id="314037"/>
    <lineage>
        <taxon>Eukaryota</taxon>
        <taxon>Fungi</taxon>
        <taxon>Dikarya</taxon>
        <taxon>Ascomycota</taxon>
        <taxon>Pezizomycotina</taxon>
        <taxon>Sordariomycetes</taxon>
        <taxon>Sordariomycetidae</taxon>
        <taxon>Sordariales</taxon>
        <taxon>Podosporaceae</taxon>
        <taxon>Podospora</taxon>
    </lineage>
</organism>
<proteinExistence type="predicted"/>
<dbReference type="EC" id="2.2.1.2" evidence="2"/>
<comment type="function">
    <text evidence="2">Catalyzes the rate-limiting step of the non-oxidative phase in the pentose phosphate pathway. Catalyzes the reversible conversion of sedheptulose-7-phosphate and D-glyceraldehyde 3-phosphate into erythrose-4-phosphate and beta-D-fructose 6-phosphate.</text>
</comment>
<keyword evidence="4" id="KW-1185">Reference proteome</keyword>
<gene>
    <name evidence="3" type="ORF">B0T22DRAFT_490965</name>
</gene>
<evidence type="ECO:0000256" key="1">
    <source>
        <dbReference type="ARBA" id="ARBA00023270"/>
    </source>
</evidence>
<dbReference type="Pfam" id="PF00923">
    <property type="entry name" value="TAL_FSA"/>
    <property type="match status" value="1"/>
</dbReference>
<keyword evidence="2" id="KW-0808">Transferase</keyword>
<comment type="pathway">
    <text evidence="2">Carbohydrate degradation; pentose phosphate pathway; D-glyceraldehyde 3-phosphate and beta-D-fructose 6-phosphate from D-ribose 5-phosphate and D-xylulose 5-phosphate (non-oxidative stage): step 2/3.</text>
</comment>
<reference evidence="3" key="2">
    <citation type="submission" date="2023-06" db="EMBL/GenBank/DDBJ databases">
        <authorList>
            <consortium name="Lawrence Berkeley National Laboratory"/>
            <person name="Haridas S."/>
            <person name="Hensen N."/>
            <person name="Bonometti L."/>
            <person name="Westerberg I."/>
            <person name="Brannstrom I.O."/>
            <person name="Guillou S."/>
            <person name="Cros-Aarteil S."/>
            <person name="Calhoun S."/>
            <person name="Kuo A."/>
            <person name="Mondo S."/>
            <person name="Pangilinan J."/>
            <person name="Riley R."/>
            <person name="Labutti K."/>
            <person name="Andreopoulos B."/>
            <person name="Lipzen A."/>
            <person name="Chen C."/>
            <person name="Yanf M."/>
            <person name="Daum C."/>
            <person name="Ng V."/>
            <person name="Clum A."/>
            <person name="Steindorff A."/>
            <person name="Ohm R."/>
            <person name="Martin F."/>
            <person name="Silar P."/>
            <person name="Natvig D."/>
            <person name="Lalanne C."/>
            <person name="Gautier V."/>
            <person name="Ament-Velasquez S.L."/>
            <person name="Kruys A."/>
            <person name="Hutchinson M.I."/>
            <person name="Powell A.J."/>
            <person name="Barry K."/>
            <person name="Miller A.N."/>
            <person name="Grigoriev I.V."/>
            <person name="Debuchy R."/>
            <person name="Gladieux P."/>
            <person name="Thoren M.H."/>
            <person name="Johannesson H."/>
        </authorList>
    </citation>
    <scope>NUCLEOTIDE SEQUENCE</scope>
    <source>
        <strain evidence="3">CBS 314.62</strain>
    </source>
</reference>
<dbReference type="InterPro" id="IPR001585">
    <property type="entry name" value="TAL/FSA"/>
</dbReference>
<comment type="catalytic activity">
    <reaction evidence="2">
        <text>D-sedoheptulose 7-phosphate + D-glyceraldehyde 3-phosphate = D-erythrose 4-phosphate + beta-D-fructose 6-phosphate</text>
        <dbReference type="Rhea" id="RHEA:17053"/>
        <dbReference type="ChEBI" id="CHEBI:16897"/>
        <dbReference type="ChEBI" id="CHEBI:57483"/>
        <dbReference type="ChEBI" id="CHEBI:57634"/>
        <dbReference type="ChEBI" id="CHEBI:59776"/>
        <dbReference type="EC" id="2.2.1.2"/>
    </reaction>
</comment>
<dbReference type="AlphaFoldDB" id="A0AAE0XBR6"/>
<dbReference type="Gene3D" id="3.20.20.70">
    <property type="entry name" value="Aldolase class I"/>
    <property type="match status" value="1"/>
</dbReference>
<dbReference type="PANTHER" id="PTHR10683">
    <property type="entry name" value="TRANSALDOLASE"/>
    <property type="match status" value="1"/>
</dbReference>
<sequence>MANLLDQLRGLSAVDCDTLDVDVAAKLGPFADCTSNQAIVFSELSRANSDGTPFHSKLIHESYVTAHWMFAKQSDATLYELVVEIATVGLSLRFAPYLSGFCHVQTNPKWCYSTQKTIKNAERIVSHFRQLGPDFDASRVCIKIPATWEGLQACRELEKRGIATLATTVFCMEQAALAAEVGCRYIAPYVNELRVHFDPAYVDTDKGFPLCAAAQHYFEGRDLATLVMPASLVSIDEVMQLAGAQHITVSPPLLAELAATPATGWQGAGTVGQVMGHAAGRIAGAEGQYDAVLNDEGRWKLALTRADGGKSMGKLVQAINIFCGVQEKVEDLVKRLNPI</sequence>
<evidence type="ECO:0000313" key="4">
    <source>
        <dbReference type="Proteomes" id="UP001270362"/>
    </source>
</evidence>
<keyword evidence="1" id="KW-0704">Schiff base</keyword>
<dbReference type="EMBL" id="JAULSO010000002">
    <property type="protein sequence ID" value="KAK3689546.1"/>
    <property type="molecule type" value="Genomic_DNA"/>
</dbReference>
<dbReference type="PROSITE" id="PS00958">
    <property type="entry name" value="TRANSALDOLASE_2"/>
    <property type="match status" value="1"/>
</dbReference>
<dbReference type="SUPFAM" id="SSF51569">
    <property type="entry name" value="Aldolase"/>
    <property type="match status" value="1"/>
</dbReference>
<dbReference type="PANTHER" id="PTHR10683:SF34">
    <property type="entry name" value="TRANSALDOLASE"/>
    <property type="match status" value="1"/>
</dbReference>
<protein>
    <recommendedName>
        <fullName evidence="2">Transaldolase</fullName>
        <ecNumber evidence="2">2.2.1.2</ecNumber>
    </recommendedName>
</protein>
<evidence type="ECO:0000313" key="3">
    <source>
        <dbReference type="EMBL" id="KAK3689546.1"/>
    </source>
</evidence>
<accession>A0AAE0XBR6</accession>
<dbReference type="GO" id="GO:0005975">
    <property type="term" value="P:carbohydrate metabolic process"/>
    <property type="evidence" value="ECO:0007669"/>
    <property type="project" value="InterPro"/>
</dbReference>
<dbReference type="GO" id="GO:0009052">
    <property type="term" value="P:pentose-phosphate shunt, non-oxidative branch"/>
    <property type="evidence" value="ECO:0007669"/>
    <property type="project" value="TreeGrafter"/>
</dbReference>
<dbReference type="InterPro" id="IPR013785">
    <property type="entry name" value="Aldolase_TIM"/>
</dbReference>
<comment type="caution">
    <text evidence="3">The sequence shown here is derived from an EMBL/GenBank/DDBJ whole genome shotgun (WGS) entry which is preliminary data.</text>
</comment>
<dbReference type="Proteomes" id="UP001270362">
    <property type="component" value="Unassembled WGS sequence"/>
</dbReference>
<name>A0AAE0XBR6_9PEZI</name>
<reference evidence="3" key="1">
    <citation type="journal article" date="2023" name="Mol. Phylogenet. Evol.">
        <title>Genome-scale phylogeny and comparative genomics of the fungal order Sordariales.</title>
        <authorList>
            <person name="Hensen N."/>
            <person name="Bonometti L."/>
            <person name="Westerberg I."/>
            <person name="Brannstrom I.O."/>
            <person name="Guillou S."/>
            <person name="Cros-Aarteil S."/>
            <person name="Calhoun S."/>
            <person name="Haridas S."/>
            <person name="Kuo A."/>
            <person name="Mondo S."/>
            <person name="Pangilinan J."/>
            <person name="Riley R."/>
            <person name="LaButti K."/>
            <person name="Andreopoulos B."/>
            <person name="Lipzen A."/>
            <person name="Chen C."/>
            <person name="Yan M."/>
            <person name="Daum C."/>
            <person name="Ng V."/>
            <person name="Clum A."/>
            <person name="Steindorff A."/>
            <person name="Ohm R.A."/>
            <person name="Martin F."/>
            <person name="Silar P."/>
            <person name="Natvig D.O."/>
            <person name="Lalanne C."/>
            <person name="Gautier V."/>
            <person name="Ament-Velasquez S.L."/>
            <person name="Kruys A."/>
            <person name="Hutchinson M.I."/>
            <person name="Powell A.J."/>
            <person name="Barry K."/>
            <person name="Miller A.N."/>
            <person name="Grigoriev I.V."/>
            <person name="Debuchy R."/>
            <person name="Gladieux P."/>
            <person name="Hiltunen Thoren M."/>
            <person name="Johannesson H."/>
        </authorList>
    </citation>
    <scope>NUCLEOTIDE SEQUENCE</scope>
    <source>
        <strain evidence="3">CBS 314.62</strain>
    </source>
</reference>
<dbReference type="InterPro" id="IPR018225">
    <property type="entry name" value="Transaldolase_AS"/>
</dbReference>
<dbReference type="GO" id="GO:0004801">
    <property type="term" value="F:transaldolase activity"/>
    <property type="evidence" value="ECO:0007669"/>
    <property type="project" value="UniProtKB-EC"/>
</dbReference>